<dbReference type="PANTHER" id="PTHR43272:SF33">
    <property type="entry name" value="AMP-BINDING DOMAIN-CONTAINING PROTEIN-RELATED"/>
    <property type="match status" value="1"/>
</dbReference>
<evidence type="ECO:0000259" key="6">
    <source>
        <dbReference type="PROSITE" id="PS50075"/>
    </source>
</evidence>
<dbReference type="PANTHER" id="PTHR43272">
    <property type="entry name" value="LONG-CHAIN-FATTY-ACID--COA LIGASE"/>
    <property type="match status" value="1"/>
</dbReference>
<dbReference type="SUPFAM" id="SSF47336">
    <property type="entry name" value="ACP-like"/>
    <property type="match status" value="1"/>
</dbReference>
<evidence type="ECO:0000256" key="4">
    <source>
        <dbReference type="ARBA" id="ARBA00022840"/>
    </source>
</evidence>
<dbReference type="InterPro" id="IPR020845">
    <property type="entry name" value="AMP-binding_CS"/>
</dbReference>
<dbReference type="InterPro" id="IPR042099">
    <property type="entry name" value="ANL_N_sf"/>
</dbReference>
<evidence type="ECO:0000313" key="8">
    <source>
        <dbReference type="Proteomes" id="UP000004816"/>
    </source>
</evidence>
<feature type="binding site" evidence="5">
    <location>
        <begin position="754"/>
        <end position="757"/>
    </location>
    <ligand>
        <name>NADP(+)</name>
        <dbReference type="ChEBI" id="CHEBI:58349"/>
    </ligand>
</feature>
<reference evidence="7 8" key="1">
    <citation type="journal article" date="2011" name="Stand. Genomic Sci.">
        <title>High quality draft genome sequence of Segniliparus rugosus CDC 945(T)= (ATCC BAA-974(T)).</title>
        <authorList>
            <person name="Earl A.M."/>
            <person name="Desjardins C.A."/>
            <person name="Fitzgerald M.G."/>
            <person name="Arachchi H.M."/>
            <person name="Zeng Q."/>
            <person name="Mehta T."/>
            <person name="Griggs A."/>
            <person name="Birren B.W."/>
            <person name="Toney N.C."/>
            <person name="Carr J."/>
            <person name="Posey J."/>
            <person name="Butler W.R."/>
        </authorList>
    </citation>
    <scope>NUCLEOTIDE SEQUENCE [LARGE SCALE GENOMIC DNA]</scope>
    <source>
        <strain evidence="8">ATCC BAA-974 / DSM 45345 / CCUG 50838 / CIP 108380 / JCM 13579 / CDC 945</strain>
    </source>
</reference>
<dbReference type="HOGENOM" id="CLU_009549_0_0_11"/>
<comment type="domain">
    <text evidence="5">The N-terminal domain likely catalyzes substrate activation by formation of an initial acyl-AMP intermediate, the central region contains the phosphopantetheine attachment site, and the C-terminal domain catalyzes the reduction by NADPH of the intermediate thioester formed from the attack of the phosphopantetheine thiol at the carbonyl carbon of acyl-AMP.</text>
</comment>
<dbReference type="EMBL" id="ACZI02000001">
    <property type="protein sequence ID" value="EFV11917.1"/>
    <property type="molecule type" value="Genomic_DNA"/>
</dbReference>
<dbReference type="CDD" id="cd05235">
    <property type="entry name" value="SDR_e1"/>
    <property type="match status" value="1"/>
</dbReference>
<dbReference type="NCBIfam" id="TIGR01746">
    <property type="entry name" value="Thioester-redct"/>
    <property type="match status" value="1"/>
</dbReference>
<dbReference type="InterPro" id="IPR036736">
    <property type="entry name" value="ACP-like_sf"/>
</dbReference>
<proteinExistence type="inferred from homology"/>
<dbReference type="Pfam" id="PF07993">
    <property type="entry name" value="NAD_binding_4"/>
    <property type="match status" value="1"/>
</dbReference>
<feature type="binding site" evidence="5">
    <location>
        <position position="584"/>
    </location>
    <ligand>
        <name>AMP</name>
        <dbReference type="ChEBI" id="CHEBI:456215"/>
    </ligand>
</feature>
<dbReference type="InterPro" id="IPR020806">
    <property type="entry name" value="PKS_PP-bd"/>
</dbReference>
<dbReference type="eggNOG" id="COG0236">
    <property type="taxonomic scope" value="Bacteria"/>
</dbReference>
<feature type="binding site" evidence="5">
    <location>
        <position position="484"/>
    </location>
    <ligand>
        <name>AMP</name>
        <dbReference type="ChEBI" id="CHEBI:456215"/>
    </ligand>
</feature>
<dbReference type="SUPFAM" id="SSF56801">
    <property type="entry name" value="Acetyl-CoA synthetase-like"/>
    <property type="match status" value="1"/>
</dbReference>
<evidence type="ECO:0000256" key="1">
    <source>
        <dbReference type="ARBA" id="ARBA00022450"/>
    </source>
</evidence>
<feature type="binding site" evidence="5">
    <location>
        <position position="285"/>
    </location>
    <ligand>
        <name>AMP</name>
        <dbReference type="ChEBI" id="CHEBI:456215"/>
    </ligand>
</feature>
<feature type="binding site" evidence="5">
    <location>
        <begin position="385"/>
        <end position="386"/>
    </location>
    <ligand>
        <name>AMP</name>
        <dbReference type="ChEBI" id="CHEBI:456215"/>
    </ligand>
</feature>
<evidence type="ECO:0000313" key="7">
    <source>
        <dbReference type="EMBL" id="EFV11917.1"/>
    </source>
</evidence>
<evidence type="ECO:0000256" key="5">
    <source>
        <dbReference type="HAMAP-Rule" id="MF_02247"/>
    </source>
</evidence>
<feature type="domain" description="Carrier" evidence="6">
    <location>
        <begin position="620"/>
        <end position="698"/>
    </location>
</feature>
<dbReference type="InterPro" id="IPR036291">
    <property type="entry name" value="NAD(P)-bd_dom_sf"/>
</dbReference>
<feature type="binding site" evidence="5">
    <location>
        <position position="925"/>
    </location>
    <ligand>
        <name>NADP(+)</name>
        <dbReference type="ChEBI" id="CHEBI:58349"/>
    </ligand>
</feature>
<dbReference type="NCBIfam" id="NF041592">
    <property type="entry name" value="carboxyl_red"/>
    <property type="match status" value="1"/>
</dbReference>
<dbReference type="Gene3D" id="1.10.1200.10">
    <property type="entry name" value="ACP-like"/>
    <property type="match status" value="1"/>
</dbReference>
<feature type="binding site" evidence="5">
    <location>
        <position position="889"/>
    </location>
    <ligand>
        <name>NADP(+)</name>
        <dbReference type="ChEBI" id="CHEBI:58349"/>
    </ligand>
</feature>
<dbReference type="GO" id="GO:0016020">
    <property type="term" value="C:membrane"/>
    <property type="evidence" value="ECO:0007669"/>
    <property type="project" value="TreeGrafter"/>
</dbReference>
<dbReference type="Proteomes" id="UP000004816">
    <property type="component" value="Unassembled WGS sequence"/>
</dbReference>
<dbReference type="EC" id="1.2.1.-" evidence="5"/>
<dbReference type="InterPro" id="IPR009081">
    <property type="entry name" value="PP-bd_ACP"/>
</dbReference>
<dbReference type="InterPro" id="IPR000873">
    <property type="entry name" value="AMP-dep_synth/lig_dom"/>
</dbReference>
<dbReference type="InterPro" id="IPR010080">
    <property type="entry name" value="Thioester_reductase-like_dom"/>
</dbReference>
<dbReference type="SMART" id="SM00823">
    <property type="entry name" value="PKS_PP"/>
    <property type="match status" value="1"/>
</dbReference>
<name>E5XUS9_SEGRC</name>
<evidence type="ECO:0000256" key="2">
    <source>
        <dbReference type="ARBA" id="ARBA00022553"/>
    </source>
</evidence>
<comment type="cofactor">
    <cofactor evidence="5">
        <name>pantetheine 4'-phosphate</name>
        <dbReference type="ChEBI" id="CHEBI:47942"/>
    </cofactor>
    <text evidence="5">Binds 1 phosphopantetheine covalently.</text>
</comment>
<dbReference type="InterPro" id="IPR013120">
    <property type="entry name" value="FAR_NAD-bd"/>
</dbReference>
<comment type="caution">
    <text evidence="7">The sequence shown here is derived from an EMBL/GenBank/DDBJ whole genome shotgun (WGS) entry which is preliminary data.</text>
</comment>
<dbReference type="Pfam" id="PF00501">
    <property type="entry name" value="AMP-binding"/>
    <property type="match status" value="1"/>
</dbReference>
<dbReference type="InterPro" id="IPR046407">
    <property type="entry name" value="CAR"/>
</dbReference>
<comment type="catalytic activity">
    <reaction evidence="5">
        <text>a carboxylate + ATP + NADPH + H(+) = an aldehyde + AMP + diphosphate + NADP(+)</text>
        <dbReference type="Rhea" id="RHEA:50916"/>
        <dbReference type="ChEBI" id="CHEBI:15378"/>
        <dbReference type="ChEBI" id="CHEBI:17478"/>
        <dbReference type="ChEBI" id="CHEBI:29067"/>
        <dbReference type="ChEBI" id="CHEBI:30616"/>
        <dbReference type="ChEBI" id="CHEBI:33019"/>
        <dbReference type="ChEBI" id="CHEBI:57783"/>
        <dbReference type="ChEBI" id="CHEBI:58349"/>
        <dbReference type="ChEBI" id="CHEBI:456215"/>
    </reaction>
</comment>
<feature type="binding site" evidence="5">
    <location>
        <position position="952"/>
    </location>
    <ligand>
        <name>NADP(+)</name>
        <dbReference type="ChEBI" id="CHEBI:58349"/>
    </ligand>
</feature>
<feature type="binding site" evidence="5">
    <location>
        <position position="364"/>
    </location>
    <ligand>
        <name>AMP</name>
        <dbReference type="ChEBI" id="CHEBI:456215"/>
    </ligand>
</feature>
<feature type="binding site" evidence="5">
    <location>
        <position position="390"/>
    </location>
    <ligand>
        <name>AMP</name>
        <dbReference type="ChEBI" id="CHEBI:456215"/>
    </ligand>
</feature>
<dbReference type="PROSITE" id="PS00455">
    <property type="entry name" value="AMP_BINDING"/>
    <property type="match status" value="1"/>
</dbReference>
<keyword evidence="4 5" id="KW-0067">ATP-binding</keyword>
<dbReference type="SUPFAM" id="SSF51735">
    <property type="entry name" value="NAD(P)-binding Rossmann-fold domains"/>
    <property type="match status" value="1"/>
</dbReference>
<dbReference type="Pfam" id="PF00550">
    <property type="entry name" value="PP-binding"/>
    <property type="match status" value="1"/>
</dbReference>
<dbReference type="GO" id="GO:0050661">
    <property type="term" value="F:NADP binding"/>
    <property type="evidence" value="ECO:0007669"/>
    <property type="project" value="UniProtKB-UniRule"/>
</dbReference>
<feature type="binding site" evidence="5">
    <location>
        <begin position="475"/>
        <end position="478"/>
    </location>
    <ligand>
        <name>AMP</name>
        <dbReference type="ChEBI" id="CHEBI:456215"/>
    </ligand>
</feature>
<dbReference type="GO" id="GO:0016620">
    <property type="term" value="F:oxidoreductase activity, acting on the aldehyde or oxo group of donors, NAD or NADP as acceptor"/>
    <property type="evidence" value="ECO:0007669"/>
    <property type="project" value="UniProtKB-UniRule"/>
</dbReference>
<organism evidence="7 8">
    <name type="scientific">Segniliparus rugosus (strain ATCC BAA-974 / DSM 45345 / CCUG 50838 / CIP 108380 / JCM 13579 / CDC 945)</name>
    <dbReference type="NCBI Taxonomy" id="679197"/>
    <lineage>
        <taxon>Bacteria</taxon>
        <taxon>Bacillati</taxon>
        <taxon>Actinomycetota</taxon>
        <taxon>Actinomycetes</taxon>
        <taxon>Mycobacteriales</taxon>
        <taxon>Segniliparaceae</taxon>
        <taxon>Segniliparus</taxon>
    </lineage>
</organism>
<accession>E5XUS9</accession>
<feature type="binding site" evidence="5">
    <location>
        <begin position="849"/>
        <end position="851"/>
    </location>
    <ligand>
        <name>NADP(+)</name>
        <dbReference type="ChEBI" id="CHEBI:58349"/>
    </ligand>
</feature>
<dbReference type="AlphaFoldDB" id="E5XUS9"/>
<keyword evidence="8" id="KW-1185">Reference proteome</keyword>
<comment type="function">
    <text evidence="5">Catalyzes the ATP- and NADPH-dependent reduction of carboxylic acids to the corresponding aldehydes.</text>
</comment>
<dbReference type="Gene3D" id="3.40.50.12780">
    <property type="entry name" value="N-terminal domain of ligase-like"/>
    <property type="match status" value="1"/>
</dbReference>
<dbReference type="GO" id="GO:0004467">
    <property type="term" value="F:long-chain fatty acid-CoA ligase activity"/>
    <property type="evidence" value="ECO:0007669"/>
    <property type="project" value="TreeGrafter"/>
</dbReference>
<dbReference type="eggNOG" id="COG1022">
    <property type="taxonomic scope" value="Bacteria"/>
</dbReference>
<keyword evidence="3 5" id="KW-0547">Nucleotide-binding</keyword>
<feature type="binding site" evidence="5">
    <location>
        <position position="463"/>
    </location>
    <ligand>
        <name>AMP</name>
        <dbReference type="ChEBI" id="CHEBI:456215"/>
    </ligand>
</feature>
<dbReference type="STRING" id="679197.HMPREF9336_03251"/>
<feature type="modified residue" description="O-(pantetheine 4'-phosphoryl)serine" evidence="5">
    <location>
        <position position="657"/>
    </location>
</feature>
<dbReference type="Gene3D" id="3.40.50.720">
    <property type="entry name" value="NAD(P)-binding Rossmann-like Domain"/>
    <property type="match status" value="1"/>
</dbReference>
<feature type="binding site" evidence="5">
    <location>
        <position position="784"/>
    </location>
    <ligand>
        <name>NADP(+)</name>
        <dbReference type="ChEBI" id="CHEBI:58349"/>
    </ligand>
</feature>
<sequence>MGDGEERAKRFFQRIGELSATDPQFAAAAPDPAVVEAVSDPSLSFTRYLDTLMRGYAERPALAHRVGAGYETISYGELWARVGAIAAAWQADGLAPGDFVATVGFTSPDYVAVDLAAARSGLVSVPLQAGASLAQLVGILEETEPKVLAASASSLEGAVACALAAPSVQRLVVFDLRGPDASESAADERRGALADAEEQLARAGRAVVVETLADLAARGEALPEAPLFEPAEGEDPLALLIYTSGSTGAPKGAMYSQRLVSQLWGRTPVVPGMPNISLHYMPLSHSYGRAVLAGALSAGGTAHFTANSDLSTLFEDIALARPTFLALVPRVCEMLFQESQRGQDVAELRERVLGGRLLVAVCGSAPLSPEMRAFMEEVLGFPLLDGYGSTEALGVMRNGIIQRPPVIDYKLVDVPELGYRTTDKPYPRGELCIRSTSLISGYYKRPEITAEVFDAQGYYKTGDVMAEIAPDHLVYVDRSKNVLKLSQGEFVAVAKLEAAYGTSPYVKQIFVYGNSERSFLLAVVVPNAEVLGARDQEEAKPLIAASLQKIAKEAGLQSYEVPRDFLIETEPFTTQNGLLSEVGKLLRPKLKARYGEALEARYDEIAHGQADELRALRDGAGQRPVVETVVRAAVAISGSEGAEVGPEANFADLGGDSLSALSLANLLHDVFEVEVPVRIIIGPTASLAGIAKHIEAERAGASAPTAASVHGAGATRIRASELTLEKFLPEDLLAAAKGLPAADQVRTVLLTGANGWLGRFLALEQLERLARSGQDGGKLICLVRGKDAAAARRRIEETLGTDPALAARFAELAEGRLEVVPGDVGEPKFGLDDAAWDRLAEEVDVIVHPAALVNHVLPYHQLFGPNVVGTAEIIRLAITAKRKPVTYLSTVAVAAGVEPSSFEEDGDIRAVVPERPLGDGYANGYGNSKWAGEVLLREAHELVGLPVAVFRSDMILAHTRYTGQLNVPDQFTRLVLSLLATGIAPKSFYQQGAAGERQRAHYDGIPVDFTAEAITTLGAEPSWFDGGAGFRSFDVFNPHHDGVGLDEFVDWLIEAGHPISRIDDHKEWFARFETAVRGLPEAQRQHSLLPLLRAYSFPHPPVDGSVYPTGKFQGAVKAAQVGSDHDVPHLGKALIVKYADDLKALGLL</sequence>
<keyword evidence="2 5" id="KW-0597">Phosphoprotein</keyword>
<dbReference type="eggNOG" id="COG3320">
    <property type="taxonomic scope" value="Bacteria"/>
</dbReference>
<dbReference type="OrthoDB" id="2472181at2"/>
<gene>
    <name evidence="5" type="primary">car</name>
    <name evidence="7" type="ORF">HMPREF9336_03251</name>
</gene>
<protein>
    <recommendedName>
        <fullName evidence="5">Carboxylic acid reductase</fullName>
        <shortName evidence="5">CAR</shortName>
        <ecNumber evidence="5">1.2.1.-</ecNumber>
    </recommendedName>
    <alternativeName>
        <fullName evidence="5">ATP/NADPH-dependent carboxylic acid reductase</fullName>
    </alternativeName>
</protein>
<evidence type="ECO:0000256" key="3">
    <source>
        <dbReference type="ARBA" id="ARBA00022741"/>
    </source>
</evidence>
<dbReference type="HAMAP" id="MF_02247">
    <property type="entry name" value="Carbox_acid_reduct"/>
    <property type="match status" value="1"/>
</dbReference>
<keyword evidence="5" id="KW-0521">NADP</keyword>
<keyword evidence="1 5" id="KW-0596">Phosphopantetheine</keyword>
<comment type="caution">
    <text evidence="5">Lacks conserved residue(s) required for the propagation of feature annotation.</text>
</comment>
<comment type="similarity">
    <text evidence="5">Belongs to the ATP-dependent AMP-binding enzyme family. Carboxylic acid reductase subfamily.</text>
</comment>
<feature type="binding site" evidence="5">
    <location>
        <position position="794"/>
    </location>
    <ligand>
        <name>NADP(+)</name>
        <dbReference type="ChEBI" id="CHEBI:58349"/>
    </ligand>
</feature>
<keyword evidence="5" id="KW-0560">Oxidoreductase</keyword>
<dbReference type="GO" id="GO:0031177">
    <property type="term" value="F:phosphopantetheine binding"/>
    <property type="evidence" value="ECO:0007669"/>
    <property type="project" value="UniProtKB-UniRule"/>
</dbReference>
<dbReference type="GO" id="GO:0005524">
    <property type="term" value="F:ATP binding"/>
    <property type="evidence" value="ECO:0007669"/>
    <property type="project" value="UniProtKB-UniRule"/>
</dbReference>
<dbReference type="PROSITE" id="PS50075">
    <property type="entry name" value="CARRIER"/>
    <property type="match status" value="1"/>
</dbReference>
<dbReference type="RefSeq" id="WP_007472106.1">
    <property type="nucleotide sequence ID" value="NZ_KI391953.1"/>
</dbReference>
<feature type="binding site" evidence="5">
    <location>
        <position position="929"/>
    </location>
    <ligand>
        <name>NADP(+)</name>
        <dbReference type="ChEBI" id="CHEBI:58349"/>
    </ligand>
</feature>